<evidence type="ECO:0000313" key="2">
    <source>
        <dbReference type="Proteomes" id="UP001497525"/>
    </source>
</evidence>
<evidence type="ECO:0000313" key="1">
    <source>
        <dbReference type="EMBL" id="CAL5138352.1"/>
    </source>
</evidence>
<dbReference type="GO" id="GO:0031344">
    <property type="term" value="P:regulation of cell projection organization"/>
    <property type="evidence" value="ECO:0007669"/>
    <property type="project" value="TreeGrafter"/>
</dbReference>
<sequence length="205" mass="22929">MNLPEGQTILGRIQEILAKRHSRFVFESCHERELLPGQIPCQRMGLTMNTLYGQGRATATTYNTCRPDPLRTKPTSNKGYTLGARTSKRKGLAEKESLLTPGPGSYEVINVGKKAVKPNAKPFSQTSCRFNETIGTAADVAGVGTYNLVDQRCHHVSWQCDTMKRPVNLPPVDQKSSIPINTDKLPTTLECKRYQRKLAYLNLFF</sequence>
<dbReference type="Proteomes" id="UP001497525">
    <property type="component" value="Unassembled WGS sequence"/>
</dbReference>
<dbReference type="GO" id="GO:0008092">
    <property type="term" value="F:cytoskeletal protein binding"/>
    <property type="evidence" value="ECO:0007669"/>
    <property type="project" value="TreeGrafter"/>
</dbReference>
<dbReference type="EMBL" id="CAXLJL010000489">
    <property type="protein sequence ID" value="CAL5138352.1"/>
    <property type="molecule type" value="Genomic_DNA"/>
</dbReference>
<dbReference type="AlphaFoldDB" id="A0AAV2TSI9"/>
<dbReference type="InterPro" id="IPR010736">
    <property type="entry name" value="SHIPPO-rpt"/>
</dbReference>
<gene>
    <name evidence="1" type="ORF">CDAUBV1_LOCUS12944</name>
</gene>
<comment type="caution">
    <text evidence="1">The sequence shown here is derived from an EMBL/GenBank/DDBJ whole genome shotgun (WGS) entry which is preliminary data.</text>
</comment>
<name>A0AAV2TSI9_CALDB</name>
<reference evidence="1" key="1">
    <citation type="submission" date="2024-06" db="EMBL/GenBank/DDBJ databases">
        <authorList>
            <person name="Liu X."/>
            <person name="Lenzi L."/>
            <person name="Haldenby T S."/>
            <person name="Uol C."/>
        </authorList>
    </citation>
    <scope>NUCLEOTIDE SEQUENCE</scope>
</reference>
<dbReference type="PANTHER" id="PTHR31508:SF2">
    <property type="entry name" value="PROTEIN PITCHFORK"/>
    <property type="match status" value="1"/>
</dbReference>
<organism evidence="1 2">
    <name type="scientific">Calicophoron daubneyi</name>
    <name type="common">Rumen fluke</name>
    <name type="synonym">Paramphistomum daubneyi</name>
    <dbReference type="NCBI Taxonomy" id="300641"/>
    <lineage>
        <taxon>Eukaryota</taxon>
        <taxon>Metazoa</taxon>
        <taxon>Spiralia</taxon>
        <taxon>Lophotrochozoa</taxon>
        <taxon>Platyhelminthes</taxon>
        <taxon>Trematoda</taxon>
        <taxon>Digenea</taxon>
        <taxon>Plagiorchiida</taxon>
        <taxon>Pronocephalata</taxon>
        <taxon>Paramphistomoidea</taxon>
        <taxon>Paramphistomidae</taxon>
        <taxon>Calicophoron</taxon>
    </lineage>
</organism>
<protein>
    <submittedName>
        <fullName evidence="1">Uncharacterized protein</fullName>
    </submittedName>
</protein>
<accession>A0AAV2TSI9</accession>
<dbReference type="InterPro" id="IPR033602">
    <property type="entry name" value="CIMAP3"/>
</dbReference>
<dbReference type="Pfam" id="PF07004">
    <property type="entry name" value="SHIPPO-rpt"/>
    <property type="match status" value="1"/>
</dbReference>
<dbReference type="PANTHER" id="PTHR31508">
    <property type="entry name" value="PROTEIN PITCHFORK"/>
    <property type="match status" value="1"/>
</dbReference>
<proteinExistence type="predicted"/>